<feature type="non-terminal residue" evidence="10">
    <location>
        <position position="1"/>
    </location>
</feature>
<dbReference type="GO" id="GO:0016020">
    <property type="term" value="C:membrane"/>
    <property type="evidence" value="ECO:0007669"/>
    <property type="project" value="UniProtKB-SubCell"/>
</dbReference>
<evidence type="ECO:0000256" key="5">
    <source>
        <dbReference type="ARBA" id="ARBA00022741"/>
    </source>
</evidence>
<evidence type="ECO:0000256" key="3">
    <source>
        <dbReference type="ARBA" id="ARBA00022448"/>
    </source>
</evidence>
<comment type="similarity">
    <text evidence="2">Belongs to the plant ureide permease (TC 2.A.7.19) family.</text>
</comment>
<keyword evidence="4 9" id="KW-0812">Transmembrane</keyword>
<comment type="subcellular location">
    <subcellularLocation>
        <location evidence="1">Membrane</location>
        <topology evidence="1">Multi-pass membrane protein</topology>
    </subcellularLocation>
</comment>
<reference evidence="10 11" key="1">
    <citation type="submission" date="2020-10" db="EMBL/GenBank/DDBJ databases">
        <title>The Coptis chinensis genome and diversification of protoberbering-type alkaloids.</title>
        <authorList>
            <person name="Wang B."/>
            <person name="Shu S."/>
            <person name="Song C."/>
            <person name="Liu Y."/>
        </authorList>
    </citation>
    <scope>NUCLEOTIDE SEQUENCE [LARGE SCALE GENOMIC DNA]</scope>
    <source>
        <strain evidence="10">HL-2020</strain>
        <tissue evidence="10">Leaf</tissue>
    </source>
</reference>
<feature type="transmembrane region" description="Helical" evidence="9">
    <location>
        <begin position="16"/>
        <end position="35"/>
    </location>
</feature>
<evidence type="ECO:0000256" key="4">
    <source>
        <dbReference type="ARBA" id="ARBA00022692"/>
    </source>
</evidence>
<dbReference type="InterPro" id="IPR009834">
    <property type="entry name" value="Ureide_permease"/>
</dbReference>
<organism evidence="10 11">
    <name type="scientific">Coptis chinensis</name>
    <dbReference type="NCBI Taxonomy" id="261450"/>
    <lineage>
        <taxon>Eukaryota</taxon>
        <taxon>Viridiplantae</taxon>
        <taxon>Streptophyta</taxon>
        <taxon>Embryophyta</taxon>
        <taxon>Tracheophyta</taxon>
        <taxon>Spermatophyta</taxon>
        <taxon>Magnoliopsida</taxon>
        <taxon>Ranunculales</taxon>
        <taxon>Ranunculaceae</taxon>
        <taxon>Coptidoideae</taxon>
        <taxon>Coptis</taxon>
    </lineage>
</organism>
<accession>A0A835GUX8</accession>
<dbReference type="Proteomes" id="UP000631114">
    <property type="component" value="Unassembled WGS sequence"/>
</dbReference>
<proteinExistence type="inferred from homology"/>
<evidence type="ECO:0000256" key="1">
    <source>
        <dbReference type="ARBA" id="ARBA00004141"/>
    </source>
</evidence>
<dbReference type="InterPro" id="IPR030189">
    <property type="entry name" value="UPS_plant"/>
</dbReference>
<keyword evidence="8 9" id="KW-0472">Membrane</keyword>
<protein>
    <submittedName>
        <fullName evidence="10">Uncharacterized protein</fullName>
    </submittedName>
</protein>
<evidence type="ECO:0000256" key="9">
    <source>
        <dbReference type="SAM" id="Phobius"/>
    </source>
</evidence>
<dbReference type="OrthoDB" id="694891at2759"/>
<keyword evidence="5" id="KW-0547">Nucleotide-binding</keyword>
<evidence type="ECO:0000256" key="2">
    <source>
        <dbReference type="ARBA" id="ARBA00005931"/>
    </source>
</evidence>
<keyword evidence="7 9" id="KW-1133">Transmembrane helix</keyword>
<keyword evidence="11" id="KW-1185">Reference proteome</keyword>
<keyword evidence="6" id="KW-0067">ATP-binding</keyword>
<evidence type="ECO:0000313" key="11">
    <source>
        <dbReference type="Proteomes" id="UP000631114"/>
    </source>
</evidence>
<gene>
    <name evidence="10" type="ORF">IFM89_003403</name>
</gene>
<evidence type="ECO:0000256" key="6">
    <source>
        <dbReference type="ARBA" id="ARBA00022840"/>
    </source>
</evidence>
<dbReference type="EMBL" id="JADFTS010000009">
    <property type="protein sequence ID" value="KAF9587464.1"/>
    <property type="molecule type" value="Genomic_DNA"/>
</dbReference>
<dbReference type="GO" id="GO:0005524">
    <property type="term" value="F:ATP binding"/>
    <property type="evidence" value="ECO:0007669"/>
    <property type="project" value="UniProtKB-KW"/>
</dbReference>
<keyword evidence="3" id="KW-0813">Transport</keyword>
<dbReference type="PANTHER" id="PTHR31081">
    <property type="entry name" value="UREIDE PERMEASE 1-RELATED-RELATED"/>
    <property type="match status" value="1"/>
</dbReference>
<dbReference type="Pfam" id="PF07168">
    <property type="entry name" value="Ureide_permease"/>
    <property type="match status" value="1"/>
</dbReference>
<dbReference type="PROSITE" id="PS50096">
    <property type="entry name" value="IQ"/>
    <property type="match status" value="1"/>
</dbReference>
<evidence type="ECO:0000313" key="10">
    <source>
        <dbReference type="EMBL" id="KAF9587464.1"/>
    </source>
</evidence>
<evidence type="ECO:0000256" key="7">
    <source>
        <dbReference type="ARBA" id="ARBA00022989"/>
    </source>
</evidence>
<dbReference type="GO" id="GO:0015505">
    <property type="term" value="F:uracil:monoatomic cation symporter activity"/>
    <property type="evidence" value="ECO:0007669"/>
    <property type="project" value="TreeGrafter"/>
</dbReference>
<evidence type="ECO:0000256" key="8">
    <source>
        <dbReference type="ARBA" id="ARBA00023136"/>
    </source>
</evidence>
<dbReference type="AlphaFoldDB" id="A0A835GUX8"/>
<comment type="caution">
    <text evidence="10">The sequence shown here is derived from an EMBL/GenBank/DDBJ whole genome shotgun (WGS) entry which is preliminary data.</text>
</comment>
<dbReference type="PANTHER" id="PTHR31081:SF5">
    <property type="entry name" value="UREIDE PERMEASE 1-RELATED"/>
    <property type="match status" value="1"/>
</dbReference>
<dbReference type="GO" id="GO:0005274">
    <property type="term" value="F:allantoin:proton symporter activity"/>
    <property type="evidence" value="ECO:0007669"/>
    <property type="project" value="TreeGrafter"/>
</dbReference>
<name>A0A835GUX8_9MAGN</name>
<sequence length="238" mass="26881">TTLNYFLDDRINKAEILFPGFGFFLIAVFLGAAVHSSNGADNKAKLSSLSKDNTDEAGIEAFFRGYLARKALCALKGLVKLQALARARAQRNQMAEETHLLAHTSSNYRNLLQANHIRPTYNMDRHIEDNVKVVEMDFGQSRGSTKSRNGYLTNDHVERADQRYSPHHYTELKQNCHCHMLLAKMSTNACSRHFDDYSVSTEQSSSCHNSSVSKLDPSLLSIFHPCIQAWTKNQRSIQ</sequence>